<feature type="domain" description="Histidine kinase" evidence="15">
    <location>
        <begin position="120"/>
        <end position="324"/>
    </location>
</feature>
<dbReference type="GO" id="GO:0004721">
    <property type="term" value="F:phosphoprotein phosphatase activity"/>
    <property type="evidence" value="ECO:0007669"/>
    <property type="project" value="TreeGrafter"/>
</dbReference>
<evidence type="ECO:0000256" key="11">
    <source>
        <dbReference type="ARBA" id="ARBA00023012"/>
    </source>
</evidence>
<dbReference type="Pfam" id="PF02518">
    <property type="entry name" value="HATPase_c"/>
    <property type="match status" value="1"/>
</dbReference>
<evidence type="ECO:0000256" key="13">
    <source>
        <dbReference type="ARBA" id="ARBA00042987"/>
    </source>
</evidence>
<dbReference type="PANTHER" id="PTHR45453">
    <property type="entry name" value="PHOSPHATE REGULON SENSOR PROTEIN PHOR"/>
    <property type="match status" value="1"/>
</dbReference>
<evidence type="ECO:0000313" key="16">
    <source>
        <dbReference type="EMBL" id="SEV87408.1"/>
    </source>
</evidence>
<feature type="transmembrane region" description="Helical" evidence="14">
    <location>
        <begin position="34"/>
        <end position="54"/>
    </location>
</feature>
<dbReference type="Proteomes" id="UP000243605">
    <property type="component" value="Unassembled WGS sequence"/>
</dbReference>
<dbReference type="InterPro" id="IPR050351">
    <property type="entry name" value="BphY/WalK/GraS-like"/>
</dbReference>
<evidence type="ECO:0000256" key="1">
    <source>
        <dbReference type="ARBA" id="ARBA00000085"/>
    </source>
</evidence>
<dbReference type="Gene3D" id="3.30.565.10">
    <property type="entry name" value="Histidine kinase-like ATPase, C-terminal domain"/>
    <property type="match status" value="1"/>
</dbReference>
<evidence type="ECO:0000313" key="17">
    <source>
        <dbReference type="Proteomes" id="UP000243605"/>
    </source>
</evidence>
<protein>
    <recommendedName>
        <fullName evidence="3">histidine kinase</fullName>
        <ecNumber evidence="3">2.7.13.3</ecNumber>
    </recommendedName>
    <alternativeName>
        <fullName evidence="13">Glycopeptide resistance-associated protein S</fullName>
    </alternativeName>
</protein>
<proteinExistence type="predicted"/>
<keyword evidence="12 14" id="KW-0472">Membrane</keyword>
<keyword evidence="9" id="KW-0067">ATP-binding</keyword>
<sequence>MKMYIKEYYPYFILLIIINVSILFISYIDPLVPIHALIYIVLINLFITAIGVGIDFNRKKEFYRSVRKLEKHEEIDYLPSERSAFQQDYFDVLRRLKQEYNKMVEIESSRTKENLDEMTRFIHDLKMPLTTMQLMINDLKEEDRSKILTEWQRLDQKLNEILYLKRLPNIENDLHFEMIKIPDIVNQSIRKLRTICLHKGIGFDIHFNVTEVVSDVKWVTFVIDQLISNAVKYSENNDIEIRTTMADGYVIFSIKDYGRGIKEADIKRIFDAGFTSTSHKNDNQSTGMGLYLAAQASNALEIGIDVESVYGEHTIFAITFPKLNHMTEIRTM</sequence>
<dbReference type="EMBL" id="FOIT01000001">
    <property type="protein sequence ID" value="SEV87408.1"/>
    <property type="molecule type" value="Genomic_DNA"/>
</dbReference>
<dbReference type="PANTHER" id="PTHR45453:SF2">
    <property type="entry name" value="HISTIDINE KINASE"/>
    <property type="match status" value="1"/>
</dbReference>
<evidence type="ECO:0000256" key="10">
    <source>
        <dbReference type="ARBA" id="ARBA00022989"/>
    </source>
</evidence>
<dbReference type="GO" id="GO:0000155">
    <property type="term" value="F:phosphorelay sensor kinase activity"/>
    <property type="evidence" value="ECO:0007669"/>
    <property type="project" value="TreeGrafter"/>
</dbReference>
<keyword evidence="8 16" id="KW-0418">Kinase</keyword>
<dbReference type="InterPro" id="IPR005467">
    <property type="entry name" value="His_kinase_dom"/>
</dbReference>
<dbReference type="InterPro" id="IPR003594">
    <property type="entry name" value="HATPase_dom"/>
</dbReference>
<dbReference type="EC" id="2.7.13.3" evidence="3"/>
<keyword evidence="17" id="KW-1185">Reference proteome</keyword>
<dbReference type="OrthoDB" id="9780487at2"/>
<evidence type="ECO:0000256" key="14">
    <source>
        <dbReference type="SAM" id="Phobius"/>
    </source>
</evidence>
<name>A0A662Z1M4_9STAP</name>
<comment type="catalytic activity">
    <reaction evidence="1">
        <text>ATP + protein L-histidine = ADP + protein N-phospho-L-histidine.</text>
        <dbReference type="EC" id="2.7.13.3"/>
    </reaction>
</comment>
<dbReference type="GO" id="GO:0016036">
    <property type="term" value="P:cellular response to phosphate starvation"/>
    <property type="evidence" value="ECO:0007669"/>
    <property type="project" value="TreeGrafter"/>
</dbReference>
<dbReference type="GO" id="GO:0005524">
    <property type="term" value="F:ATP binding"/>
    <property type="evidence" value="ECO:0007669"/>
    <property type="project" value="UniProtKB-KW"/>
</dbReference>
<evidence type="ECO:0000256" key="4">
    <source>
        <dbReference type="ARBA" id="ARBA00022475"/>
    </source>
</evidence>
<dbReference type="PROSITE" id="PS50109">
    <property type="entry name" value="HIS_KIN"/>
    <property type="match status" value="1"/>
</dbReference>
<dbReference type="SMART" id="SM00387">
    <property type="entry name" value="HATPase_c"/>
    <property type="match status" value="1"/>
</dbReference>
<keyword evidence="7" id="KW-0547">Nucleotide-binding</keyword>
<keyword evidence="11" id="KW-0902">Two-component regulatory system</keyword>
<evidence type="ECO:0000259" key="15">
    <source>
        <dbReference type="PROSITE" id="PS50109"/>
    </source>
</evidence>
<dbReference type="InterPro" id="IPR036890">
    <property type="entry name" value="HATPase_C_sf"/>
</dbReference>
<evidence type="ECO:0000256" key="3">
    <source>
        <dbReference type="ARBA" id="ARBA00012438"/>
    </source>
</evidence>
<comment type="subcellular location">
    <subcellularLocation>
        <location evidence="2">Cell membrane</location>
        <topology evidence="2">Multi-pass membrane protein</topology>
    </subcellularLocation>
</comment>
<evidence type="ECO:0000256" key="5">
    <source>
        <dbReference type="ARBA" id="ARBA00022679"/>
    </source>
</evidence>
<keyword evidence="5" id="KW-0808">Transferase</keyword>
<gene>
    <name evidence="16" type="ORF">SAMN05192557_0649</name>
</gene>
<dbReference type="GO" id="GO:0005886">
    <property type="term" value="C:plasma membrane"/>
    <property type="evidence" value="ECO:0007669"/>
    <property type="project" value="UniProtKB-SubCell"/>
</dbReference>
<evidence type="ECO:0000256" key="7">
    <source>
        <dbReference type="ARBA" id="ARBA00022741"/>
    </source>
</evidence>
<accession>A0A662Z1M4</accession>
<evidence type="ECO:0000256" key="9">
    <source>
        <dbReference type="ARBA" id="ARBA00022840"/>
    </source>
</evidence>
<keyword evidence="10 14" id="KW-1133">Transmembrane helix</keyword>
<evidence type="ECO:0000256" key="12">
    <source>
        <dbReference type="ARBA" id="ARBA00023136"/>
    </source>
</evidence>
<evidence type="ECO:0000256" key="6">
    <source>
        <dbReference type="ARBA" id="ARBA00022692"/>
    </source>
</evidence>
<dbReference type="RefSeq" id="WP_091473827.1">
    <property type="nucleotide sequence ID" value="NZ_FOIT01000001.1"/>
</dbReference>
<evidence type="ECO:0000256" key="8">
    <source>
        <dbReference type="ARBA" id="ARBA00022777"/>
    </source>
</evidence>
<keyword evidence="6 14" id="KW-0812">Transmembrane</keyword>
<evidence type="ECO:0000256" key="2">
    <source>
        <dbReference type="ARBA" id="ARBA00004651"/>
    </source>
</evidence>
<feature type="transmembrane region" description="Helical" evidence="14">
    <location>
        <begin position="9"/>
        <end position="28"/>
    </location>
</feature>
<dbReference type="SUPFAM" id="SSF55874">
    <property type="entry name" value="ATPase domain of HSP90 chaperone/DNA topoisomerase II/histidine kinase"/>
    <property type="match status" value="1"/>
</dbReference>
<organism evidence="16 17">
    <name type="scientific">Aliicoccus persicus</name>
    <dbReference type="NCBI Taxonomy" id="930138"/>
    <lineage>
        <taxon>Bacteria</taxon>
        <taxon>Bacillati</taxon>
        <taxon>Bacillota</taxon>
        <taxon>Bacilli</taxon>
        <taxon>Bacillales</taxon>
        <taxon>Staphylococcaceae</taxon>
        <taxon>Aliicoccus</taxon>
    </lineage>
</organism>
<dbReference type="AlphaFoldDB" id="A0A662Z1M4"/>
<keyword evidence="4" id="KW-1003">Cell membrane</keyword>
<reference evidence="16 17" key="1">
    <citation type="submission" date="2016-10" db="EMBL/GenBank/DDBJ databases">
        <authorList>
            <person name="Varghese N."/>
            <person name="Submissions S."/>
        </authorList>
    </citation>
    <scope>NUCLEOTIDE SEQUENCE [LARGE SCALE GENOMIC DNA]</scope>
    <source>
        <strain evidence="16 17">IBRC-M10081</strain>
    </source>
</reference>